<keyword evidence="3" id="KW-1133">Transmembrane helix</keyword>
<dbReference type="Proteomes" id="UP000093000">
    <property type="component" value="Unassembled WGS sequence"/>
</dbReference>
<keyword evidence="6" id="KW-1185">Reference proteome</keyword>
<dbReference type="Pfam" id="PF04969">
    <property type="entry name" value="CS"/>
    <property type="match status" value="1"/>
</dbReference>
<accession>A0A1C7N394</accession>
<dbReference type="Pfam" id="PF08238">
    <property type="entry name" value="Sel1"/>
    <property type="match status" value="5"/>
</dbReference>
<evidence type="ECO:0000313" key="6">
    <source>
        <dbReference type="Proteomes" id="UP000093000"/>
    </source>
</evidence>
<dbReference type="OrthoDB" id="2254916at2759"/>
<gene>
    <name evidence="5" type="ORF">A0J61_08388</name>
</gene>
<feature type="region of interest" description="Disordered" evidence="2">
    <location>
        <begin position="467"/>
        <end position="496"/>
    </location>
</feature>
<feature type="compositionally biased region" description="Polar residues" evidence="2">
    <location>
        <begin position="131"/>
        <end position="151"/>
    </location>
</feature>
<dbReference type="PANTHER" id="PTHR11102">
    <property type="entry name" value="SEL-1-LIKE PROTEIN"/>
    <property type="match status" value="1"/>
</dbReference>
<dbReference type="AlphaFoldDB" id="A0A1C7N394"/>
<comment type="similarity">
    <text evidence="1">Belongs to the sel-1 family.</text>
</comment>
<dbReference type="PANTHER" id="PTHR11102:SF160">
    <property type="entry name" value="ERAD-ASSOCIATED E3 UBIQUITIN-PROTEIN LIGASE COMPONENT HRD3"/>
    <property type="match status" value="1"/>
</dbReference>
<dbReference type="Gene3D" id="1.25.40.10">
    <property type="entry name" value="Tetratricopeptide repeat domain"/>
    <property type="match status" value="2"/>
</dbReference>
<dbReference type="SUPFAM" id="SSF81901">
    <property type="entry name" value="HCP-like"/>
    <property type="match status" value="2"/>
</dbReference>
<comment type="caution">
    <text evidence="5">The sequence shown here is derived from an EMBL/GenBank/DDBJ whole genome shotgun (WGS) entry which is preliminary data.</text>
</comment>
<sequence>MTENDEQLQTNTYVWSQSSDQVTISFLVPESVKAKDLDINIERQYLTAGLKGHEPVFQAKLFQPINHFESLWQLEKNSMSPFSSLTASPSLSIASSFAFMSSPNHSPNSSMILPPAANTGLSEVSDLLAQTANSPTNSDEDSISQPSSPTLLHTPPAIATPPHLKKPKYRILTIHLEKEDDIAEWAVPVSGPHNKTNTMDVTSSYLLGQWFEARMGNLVKALEYYLSSAERGHTQSMIKAAGIYETNKETAVAKIVPEKDSKKAFEWYKRAADCEQYEPGTEISNGPDPLACYIVGTSYGTGLPEAGVEKDYQSALYYYNRCMTITAPRIDIDFSLLDMDYVPKHKLRSHAPHTRDEHYFCSSAFQTGLIYLYGSQPEGEAVHSTTLVEADPDLAIRYWKEASLLGHAQACYNIGILYANAMGVEQDIWAAGKWFGRAIKLDTTGKLVVPAGVAIVDWDLTKEQHQQQLKKATSKGSNNEEKKKKKKRVKRTKQSDADNNDVVGAIVALSSIVAVAGVAWYFFIREKKST</sequence>
<feature type="compositionally biased region" description="Basic residues" evidence="2">
    <location>
        <begin position="483"/>
        <end position="492"/>
    </location>
</feature>
<protein>
    <recommendedName>
        <fullName evidence="4">CS domain-containing protein</fullName>
    </recommendedName>
</protein>
<dbReference type="SUPFAM" id="SSF49764">
    <property type="entry name" value="HSP20-like chaperones"/>
    <property type="match status" value="1"/>
</dbReference>
<evidence type="ECO:0000256" key="3">
    <source>
        <dbReference type="SAM" id="Phobius"/>
    </source>
</evidence>
<dbReference type="InterPro" id="IPR008978">
    <property type="entry name" value="HSP20-like_chaperone"/>
</dbReference>
<evidence type="ECO:0000259" key="4">
    <source>
        <dbReference type="PROSITE" id="PS51203"/>
    </source>
</evidence>
<evidence type="ECO:0000256" key="2">
    <source>
        <dbReference type="SAM" id="MobiDB-lite"/>
    </source>
</evidence>
<dbReference type="InterPro" id="IPR050767">
    <property type="entry name" value="Sel1_AlgK"/>
</dbReference>
<feature type="domain" description="CS" evidence="4">
    <location>
        <begin position="8"/>
        <end position="97"/>
    </location>
</feature>
<dbReference type="InterPro" id="IPR006597">
    <property type="entry name" value="Sel1-like"/>
</dbReference>
<dbReference type="SMART" id="SM00671">
    <property type="entry name" value="SEL1"/>
    <property type="match status" value="5"/>
</dbReference>
<evidence type="ECO:0000256" key="1">
    <source>
        <dbReference type="ARBA" id="ARBA00038101"/>
    </source>
</evidence>
<evidence type="ECO:0000313" key="5">
    <source>
        <dbReference type="EMBL" id="OBZ83562.1"/>
    </source>
</evidence>
<keyword evidence="3" id="KW-0812">Transmembrane</keyword>
<feature type="transmembrane region" description="Helical" evidence="3">
    <location>
        <begin position="502"/>
        <end position="524"/>
    </location>
</feature>
<dbReference type="InterPro" id="IPR011990">
    <property type="entry name" value="TPR-like_helical_dom_sf"/>
</dbReference>
<dbReference type="EMBL" id="LUGH01000640">
    <property type="protein sequence ID" value="OBZ83562.1"/>
    <property type="molecule type" value="Genomic_DNA"/>
</dbReference>
<organism evidence="5 6">
    <name type="scientific">Choanephora cucurbitarum</name>
    <dbReference type="NCBI Taxonomy" id="101091"/>
    <lineage>
        <taxon>Eukaryota</taxon>
        <taxon>Fungi</taxon>
        <taxon>Fungi incertae sedis</taxon>
        <taxon>Mucoromycota</taxon>
        <taxon>Mucoromycotina</taxon>
        <taxon>Mucoromycetes</taxon>
        <taxon>Mucorales</taxon>
        <taxon>Mucorineae</taxon>
        <taxon>Choanephoraceae</taxon>
        <taxon>Choanephoroideae</taxon>
        <taxon>Choanephora</taxon>
    </lineage>
</organism>
<proteinExistence type="inferred from homology"/>
<name>A0A1C7N394_9FUNG</name>
<dbReference type="InterPro" id="IPR007052">
    <property type="entry name" value="CS_dom"/>
</dbReference>
<dbReference type="CDD" id="cd06467">
    <property type="entry name" value="p23_NUDC_like"/>
    <property type="match status" value="1"/>
</dbReference>
<dbReference type="STRING" id="101091.A0A1C7N394"/>
<dbReference type="InParanoid" id="A0A1C7N394"/>
<keyword evidence="3" id="KW-0472">Membrane</keyword>
<feature type="region of interest" description="Disordered" evidence="2">
    <location>
        <begin position="131"/>
        <end position="163"/>
    </location>
</feature>
<dbReference type="PROSITE" id="PS51203">
    <property type="entry name" value="CS"/>
    <property type="match status" value="1"/>
</dbReference>
<reference evidence="5 6" key="1">
    <citation type="submission" date="2016-03" db="EMBL/GenBank/DDBJ databases">
        <title>Choanephora cucurbitarum.</title>
        <authorList>
            <person name="Min B."/>
            <person name="Park H."/>
            <person name="Park J.-H."/>
            <person name="Shin H.-D."/>
            <person name="Choi I.-G."/>
        </authorList>
    </citation>
    <scope>NUCLEOTIDE SEQUENCE [LARGE SCALE GENOMIC DNA]</scope>
    <source>
        <strain evidence="5 6">KUS-F28377</strain>
    </source>
</reference>
<dbReference type="Gene3D" id="2.60.40.790">
    <property type="match status" value="1"/>
</dbReference>